<geneLocation type="plasmid" evidence="1 2">
    <name>unnamed</name>
</geneLocation>
<dbReference type="Proteomes" id="UP001235547">
    <property type="component" value="Plasmid unnamed"/>
</dbReference>
<dbReference type="EMBL" id="CP120372">
    <property type="protein sequence ID" value="WEX85363.1"/>
    <property type="molecule type" value="Genomic_DNA"/>
</dbReference>
<name>A0ABY8D8I6_9HYPH</name>
<evidence type="ECO:0000313" key="2">
    <source>
        <dbReference type="Proteomes" id="UP001235547"/>
    </source>
</evidence>
<evidence type="ECO:0008006" key="3">
    <source>
        <dbReference type="Google" id="ProtNLM"/>
    </source>
</evidence>
<dbReference type="RefSeq" id="WP_280736274.1">
    <property type="nucleotide sequence ID" value="NZ_CP120369.1"/>
</dbReference>
<gene>
    <name evidence="1" type="ORF">PYH38_006286</name>
</gene>
<accession>A0ABY8D8I6</accession>
<keyword evidence="2" id="KW-1185">Reference proteome</keyword>
<proteinExistence type="predicted"/>
<keyword evidence="1" id="KW-0614">Plasmid</keyword>
<protein>
    <recommendedName>
        <fullName evidence="3">DUF1871 family protein</fullName>
    </recommendedName>
</protein>
<organism evidence="1 2">
    <name type="scientific">Sinorhizobium numidicum</name>
    <dbReference type="NCBI Taxonomy" id="680248"/>
    <lineage>
        <taxon>Bacteria</taxon>
        <taxon>Pseudomonadati</taxon>
        <taxon>Pseudomonadota</taxon>
        <taxon>Alphaproteobacteria</taxon>
        <taxon>Hyphomicrobiales</taxon>
        <taxon>Rhizobiaceae</taxon>
        <taxon>Sinorhizobium/Ensifer group</taxon>
        <taxon>Sinorhizobium</taxon>
    </lineage>
</organism>
<sequence length="93" mass="10374">MTHDTDKIRALVRDVLLRDWDPIGISDIPEAKDEYDAYADVVLGMLINENATAEDIANYLFKIATEHMALPDREMAKLSETAAAAIVALRSNR</sequence>
<reference evidence="1 2" key="1">
    <citation type="submission" date="2023-03" db="EMBL/GenBank/DDBJ databases">
        <authorList>
            <person name="Kaur S."/>
            <person name="Espinosa-Saiz D."/>
            <person name="Velazquez E."/>
            <person name="Menendez E."/>
            <person name="diCenzo G.C."/>
        </authorList>
    </citation>
    <scope>NUCLEOTIDE SEQUENCE [LARGE SCALE GENOMIC DNA]</scope>
    <source>
        <strain evidence="1 2">LMG 27395</strain>
        <plasmid evidence="1 2">unnamed</plasmid>
    </source>
</reference>
<evidence type="ECO:0000313" key="1">
    <source>
        <dbReference type="EMBL" id="WEX85363.1"/>
    </source>
</evidence>